<reference evidence="9 10" key="1">
    <citation type="submission" date="2019-04" db="EMBL/GenBank/DDBJ databases">
        <title>Fungal friends and foes A comparative genomics study of 23 Aspergillus species from section Flavi.</title>
        <authorList>
            <consortium name="DOE Joint Genome Institute"/>
            <person name="Kjaerbolling I."/>
            <person name="Vesth T.C."/>
            <person name="Frisvad J.C."/>
            <person name="Nybo J.L."/>
            <person name="Theobald S."/>
            <person name="Kildgaard S."/>
            <person name="Petersen T.I."/>
            <person name="Kuo A."/>
            <person name="Sato A."/>
            <person name="Lyhne E.K."/>
            <person name="Kogle M.E."/>
            <person name="Wiebenga A."/>
            <person name="Kun R.S."/>
            <person name="Lubbers R.J."/>
            <person name="Makela M.R."/>
            <person name="Barry K."/>
            <person name="Chovatia M."/>
            <person name="Clum A."/>
            <person name="Daum C."/>
            <person name="Haridas S."/>
            <person name="He G."/>
            <person name="LaButti K."/>
            <person name="Lipzen A."/>
            <person name="Mondo S."/>
            <person name="Pangilinan J."/>
            <person name="Riley R."/>
            <person name="Salamov A."/>
            <person name="Simmons B.A."/>
            <person name="Magnuson J.K."/>
            <person name="Henrissat B."/>
            <person name="Mortensen U.H."/>
            <person name="Larsen T.O."/>
            <person name="De vries R.P."/>
            <person name="Grigoriev I.V."/>
            <person name="Machida M."/>
            <person name="Baker S.E."/>
            <person name="Andersen M.R."/>
        </authorList>
    </citation>
    <scope>NUCLEOTIDE SEQUENCE [LARGE SCALE GENOMIC DNA]</scope>
    <source>
        <strain evidence="9 10">CBS 126849</strain>
    </source>
</reference>
<proteinExistence type="inferred from homology"/>
<keyword evidence="2 7" id="KW-0812">Transmembrane</keyword>
<evidence type="ECO:0000313" key="9">
    <source>
        <dbReference type="EMBL" id="KAB8213024.1"/>
    </source>
</evidence>
<sequence length="292" mass="32379">MVRNGLGLHADHLSDNELVTLGKLLLVFECVYCVTVGSIKLSILSMYYRIFVDLQFHIATFVLLGTTIAWVIAIVFVSIFQCTPIARASDKSITGHCIDLKGSFIGNALPNILTDIAIVSLPIRRVWKLQASTAQRLSIILTFLTSSFVVFASAYRFSTLFEFQPTDLSWILSRANMWCIVEIALGVVSACLPTLRPLLRFASSSYDSTKSSNPYACGHGGTDDRIPIKHRERITGRTQFCMGKSAFRQNTFSPSSQSLTRQDSDEVRLDDIGISRSSTMGSDDLQLSNQCR</sequence>
<organism evidence="9 10">
    <name type="scientific">Aspergillus novoparasiticus</name>
    <dbReference type="NCBI Taxonomy" id="986946"/>
    <lineage>
        <taxon>Eukaryota</taxon>
        <taxon>Fungi</taxon>
        <taxon>Dikarya</taxon>
        <taxon>Ascomycota</taxon>
        <taxon>Pezizomycotina</taxon>
        <taxon>Eurotiomycetes</taxon>
        <taxon>Eurotiomycetidae</taxon>
        <taxon>Eurotiales</taxon>
        <taxon>Aspergillaceae</taxon>
        <taxon>Aspergillus</taxon>
        <taxon>Aspergillus subgen. Circumdati</taxon>
    </lineage>
</organism>
<evidence type="ECO:0000313" key="10">
    <source>
        <dbReference type="Proteomes" id="UP000326799"/>
    </source>
</evidence>
<feature type="transmembrane region" description="Helical" evidence="7">
    <location>
        <begin position="137"/>
        <end position="155"/>
    </location>
</feature>
<feature type="domain" description="Rhodopsin" evidence="8">
    <location>
        <begin position="2"/>
        <end position="200"/>
    </location>
</feature>
<dbReference type="InterPro" id="IPR049326">
    <property type="entry name" value="Rhodopsin_dom_fungi"/>
</dbReference>
<dbReference type="InterPro" id="IPR052337">
    <property type="entry name" value="SAT4-like"/>
</dbReference>
<keyword evidence="4 7" id="KW-0472">Membrane</keyword>
<evidence type="ECO:0000256" key="4">
    <source>
        <dbReference type="ARBA" id="ARBA00023136"/>
    </source>
</evidence>
<feature type="transmembrane region" description="Helical" evidence="7">
    <location>
        <begin position="24"/>
        <end position="48"/>
    </location>
</feature>
<dbReference type="AlphaFoldDB" id="A0A5N6E893"/>
<dbReference type="PANTHER" id="PTHR33048">
    <property type="entry name" value="PTH11-LIKE INTEGRAL MEMBRANE PROTEIN (AFU_ORTHOLOGUE AFUA_5G11245)"/>
    <property type="match status" value="1"/>
</dbReference>
<feature type="compositionally biased region" description="Polar residues" evidence="6">
    <location>
        <begin position="275"/>
        <end position="292"/>
    </location>
</feature>
<comment type="subcellular location">
    <subcellularLocation>
        <location evidence="1">Membrane</location>
        <topology evidence="1">Multi-pass membrane protein</topology>
    </subcellularLocation>
</comment>
<dbReference type="GO" id="GO:0016020">
    <property type="term" value="C:membrane"/>
    <property type="evidence" value="ECO:0007669"/>
    <property type="project" value="UniProtKB-SubCell"/>
</dbReference>
<evidence type="ECO:0000256" key="6">
    <source>
        <dbReference type="SAM" id="MobiDB-lite"/>
    </source>
</evidence>
<evidence type="ECO:0000256" key="1">
    <source>
        <dbReference type="ARBA" id="ARBA00004141"/>
    </source>
</evidence>
<keyword evidence="3 7" id="KW-1133">Transmembrane helix</keyword>
<evidence type="ECO:0000256" key="7">
    <source>
        <dbReference type="SAM" id="Phobius"/>
    </source>
</evidence>
<feature type="region of interest" description="Disordered" evidence="6">
    <location>
        <begin position="273"/>
        <end position="292"/>
    </location>
</feature>
<dbReference type="EMBL" id="ML733738">
    <property type="protein sequence ID" value="KAB8213024.1"/>
    <property type="molecule type" value="Genomic_DNA"/>
</dbReference>
<evidence type="ECO:0000256" key="5">
    <source>
        <dbReference type="ARBA" id="ARBA00038359"/>
    </source>
</evidence>
<name>A0A5N6E893_9EURO</name>
<evidence type="ECO:0000256" key="3">
    <source>
        <dbReference type="ARBA" id="ARBA00022989"/>
    </source>
</evidence>
<comment type="similarity">
    <text evidence="5">Belongs to the SAT4 family.</text>
</comment>
<feature type="transmembrane region" description="Helical" evidence="7">
    <location>
        <begin position="54"/>
        <end position="80"/>
    </location>
</feature>
<dbReference type="Proteomes" id="UP000326799">
    <property type="component" value="Unassembled WGS sequence"/>
</dbReference>
<accession>A0A5N6E893</accession>
<dbReference type="PANTHER" id="PTHR33048:SF47">
    <property type="entry name" value="INTEGRAL MEMBRANE PROTEIN-RELATED"/>
    <property type="match status" value="1"/>
</dbReference>
<evidence type="ECO:0000256" key="2">
    <source>
        <dbReference type="ARBA" id="ARBA00022692"/>
    </source>
</evidence>
<dbReference type="Pfam" id="PF20684">
    <property type="entry name" value="Fung_rhodopsin"/>
    <property type="match status" value="1"/>
</dbReference>
<protein>
    <recommendedName>
        <fullName evidence="8">Rhodopsin domain-containing protein</fullName>
    </recommendedName>
</protein>
<gene>
    <name evidence="9" type="ORF">BDV33DRAFT_185619</name>
</gene>
<keyword evidence="10" id="KW-1185">Reference proteome</keyword>
<evidence type="ECO:0000259" key="8">
    <source>
        <dbReference type="Pfam" id="PF20684"/>
    </source>
</evidence>
<feature type="transmembrane region" description="Helical" evidence="7">
    <location>
        <begin position="175"/>
        <end position="195"/>
    </location>
</feature>